<accession>A0A151IQI8</accession>
<proteinExistence type="predicted"/>
<protein>
    <submittedName>
        <fullName evidence="2">Uncharacterized protein</fullName>
    </submittedName>
</protein>
<evidence type="ECO:0000313" key="2">
    <source>
        <dbReference type="EMBL" id="KYN08415.1"/>
    </source>
</evidence>
<dbReference type="EMBL" id="KQ976779">
    <property type="protein sequence ID" value="KYN08415.1"/>
    <property type="molecule type" value="Genomic_DNA"/>
</dbReference>
<dbReference type="KEGG" id="ccoa:108774225"/>
<dbReference type="AlphaFoldDB" id="A0A151IQI8"/>
<dbReference type="OrthoDB" id="6613562at2759"/>
<evidence type="ECO:0000313" key="3">
    <source>
        <dbReference type="Proteomes" id="UP000078542"/>
    </source>
</evidence>
<keyword evidence="1" id="KW-0732">Signal</keyword>
<reference evidence="2 3" key="1">
    <citation type="submission" date="2016-03" db="EMBL/GenBank/DDBJ databases">
        <title>Cyphomyrmex costatus WGS genome.</title>
        <authorList>
            <person name="Nygaard S."/>
            <person name="Hu H."/>
            <person name="Boomsma J."/>
            <person name="Zhang G."/>
        </authorList>
    </citation>
    <scope>NUCLEOTIDE SEQUENCE [LARGE SCALE GENOMIC DNA]</scope>
    <source>
        <strain evidence="2">MS0001</strain>
        <tissue evidence="2">Whole body</tissue>
    </source>
</reference>
<gene>
    <name evidence="2" type="ORF">ALC62_00612</name>
</gene>
<feature type="signal peptide" evidence="1">
    <location>
        <begin position="1"/>
        <end position="18"/>
    </location>
</feature>
<organism evidence="2 3">
    <name type="scientific">Cyphomyrmex costatus</name>
    <dbReference type="NCBI Taxonomy" id="456900"/>
    <lineage>
        <taxon>Eukaryota</taxon>
        <taxon>Metazoa</taxon>
        <taxon>Ecdysozoa</taxon>
        <taxon>Arthropoda</taxon>
        <taxon>Hexapoda</taxon>
        <taxon>Insecta</taxon>
        <taxon>Pterygota</taxon>
        <taxon>Neoptera</taxon>
        <taxon>Endopterygota</taxon>
        <taxon>Hymenoptera</taxon>
        <taxon>Apocrita</taxon>
        <taxon>Aculeata</taxon>
        <taxon>Formicoidea</taxon>
        <taxon>Formicidae</taxon>
        <taxon>Myrmicinae</taxon>
        <taxon>Cyphomyrmex</taxon>
    </lineage>
</organism>
<feature type="chain" id="PRO_5007582286" evidence="1">
    <location>
        <begin position="19"/>
        <end position="225"/>
    </location>
</feature>
<evidence type="ECO:0000256" key="1">
    <source>
        <dbReference type="SAM" id="SignalP"/>
    </source>
</evidence>
<sequence length="225" mass="26419">MFLERVSLISSILAVAFAAPPQVSKRISGSIPTWHLPCGELDMQAVPSKNLEEEMKTSLENLRLQHQLTMNDYLNRDYEYLYERVRIGVDDYQYIPNWVPGKKDVNLIRKLTDASTPMIVNHFPKLHMDLQKFAVAFEELIQDEPNSQIRQALKATQSYLTMMLCEVESNIISLPTIRLPTRVERSIMSHTERNPIDETRRLIRDWGVVLKYRDYLHAWRHVFNY</sequence>
<dbReference type="Proteomes" id="UP000078542">
    <property type="component" value="Unassembled WGS sequence"/>
</dbReference>
<name>A0A151IQI8_9HYME</name>
<keyword evidence="3" id="KW-1185">Reference proteome</keyword>